<evidence type="ECO:0000313" key="2">
    <source>
        <dbReference type="EMBL" id="KAJ6215477.1"/>
    </source>
</evidence>
<evidence type="ECO:0000313" key="3">
    <source>
        <dbReference type="Proteomes" id="UP001142055"/>
    </source>
</evidence>
<evidence type="ECO:0000256" key="1">
    <source>
        <dbReference type="SAM" id="SignalP"/>
    </source>
</evidence>
<name>A0A9Q0M146_BLOTA</name>
<reference evidence="2" key="1">
    <citation type="submission" date="2022-12" db="EMBL/GenBank/DDBJ databases">
        <title>Genome assemblies of Blomia tropicalis.</title>
        <authorList>
            <person name="Cui Y."/>
        </authorList>
    </citation>
    <scope>NUCLEOTIDE SEQUENCE</scope>
    <source>
        <tissue evidence="2">Adult mites</tissue>
    </source>
</reference>
<organism evidence="2 3">
    <name type="scientific">Blomia tropicalis</name>
    <name type="common">Mite</name>
    <dbReference type="NCBI Taxonomy" id="40697"/>
    <lineage>
        <taxon>Eukaryota</taxon>
        <taxon>Metazoa</taxon>
        <taxon>Ecdysozoa</taxon>
        <taxon>Arthropoda</taxon>
        <taxon>Chelicerata</taxon>
        <taxon>Arachnida</taxon>
        <taxon>Acari</taxon>
        <taxon>Acariformes</taxon>
        <taxon>Sarcoptiformes</taxon>
        <taxon>Astigmata</taxon>
        <taxon>Glycyphagoidea</taxon>
        <taxon>Echimyopodidae</taxon>
        <taxon>Blomia</taxon>
    </lineage>
</organism>
<feature type="signal peptide" evidence="1">
    <location>
        <begin position="1"/>
        <end position="29"/>
    </location>
</feature>
<comment type="caution">
    <text evidence="2">The sequence shown here is derived from an EMBL/GenBank/DDBJ whole genome shotgun (WGS) entry which is preliminary data.</text>
</comment>
<protein>
    <submittedName>
        <fullName evidence="2">Uncharacterized protein</fullName>
    </submittedName>
</protein>
<dbReference type="EMBL" id="JAPWDV010000004">
    <property type="protein sequence ID" value="KAJ6215477.1"/>
    <property type="molecule type" value="Genomic_DNA"/>
</dbReference>
<dbReference type="Proteomes" id="UP001142055">
    <property type="component" value="Chromosome 4"/>
</dbReference>
<accession>A0A9Q0M146</accession>
<gene>
    <name evidence="2" type="ORF">RDWZM_009977</name>
</gene>
<feature type="non-terminal residue" evidence="2">
    <location>
        <position position="62"/>
    </location>
</feature>
<keyword evidence="1" id="KW-0732">Signal</keyword>
<proteinExistence type="predicted"/>
<sequence length="62" mass="7362">SPSYYCSMNLFRCLFLSLSFLLNPNGINRKNEPNKMSEEMIRRLKLQYIDENDSILDTRETV</sequence>
<feature type="non-terminal residue" evidence="2">
    <location>
        <position position="1"/>
    </location>
</feature>
<keyword evidence="3" id="KW-1185">Reference proteome</keyword>
<dbReference type="AlphaFoldDB" id="A0A9Q0M146"/>
<feature type="chain" id="PRO_5040285580" evidence="1">
    <location>
        <begin position="30"/>
        <end position="62"/>
    </location>
</feature>